<evidence type="ECO:0000313" key="1">
    <source>
        <dbReference type="EMBL" id="CAG8471231.1"/>
    </source>
</evidence>
<keyword evidence="2" id="KW-1185">Reference proteome</keyword>
<evidence type="ECO:0000313" key="2">
    <source>
        <dbReference type="Proteomes" id="UP000789860"/>
    </source>
</evidence>
<dbReference type="EMBL" id="CAJVPM010001674">
    <property type="protein sequence ID" value="CAG8471231.1"/>
    <property type="molecule type" value="Genomic_DNA"/>
</dbReference>
<organism evidence="1 2">
    <name type="scientific">Scutellospora calospora</name>
    <dbReference type="NCBI Taxonomy" id="85575"/>
    <lineage>
        <taxon>Eukaryota</taxon>
        <taxon>Fungi</taxon>
        <taxon>Fungi incertae sedis</taxon>
        <taxon>Mucoromycota</taxon>
        <taxon>Glomeromycotina</taxon>
        <taxon>Glomeromycetes</taxon>
        <taxon>Diversisporales</taxon>
        <taxon>Gigasporaceae</taxon>
        <taxon>Scutellospora</taxon>
    </lineage>
</organism>
<accession>A0ACA9KFL2</accession>
<protein>
    <submittedName>
        <fullName evidence="1">8036_t:CDS:1</fullName>
    </submittedName>
</protein>
<comment type="caution">
    <text evidence="1">The sequence shown here is derived from an EMBL/GenBank/DDBJ whole genome shotgun (WGS) entry which is preliminary data.</text>
</comment>
<dbReference type="Proteomes" id="UP000789860">
    <property type="component" value="Unassembled WGS sequence"/>
</dbReference>
<proteinExistence type="predicted"/>
<reference evidence="1" key="1">
    <citation type="submission" date="2021-06" db="EMBL/GenBank/DDBJ databases">
        <authorList>
            <person name="Kallberg Y."/>
            <person name="Tangrot J."/>
            <person name="Rosling A."/>
        </authorList>
    </citation>
    <scope>NUCLEOTIDE SEQUENCE</scope>
    <source>
        <strain evidence="1">AU212A</strain>
    </source>
</reference>
<gene>
    <name evidence="1" type="ORF">SCALOS_LOCUS2034</name>
</gene>
<name>A0ACA9KFL2_9GLOM</name>
<sequence>MSTQENNKTQEVKSSIYRNRDGNYSNNPEDADNYLIFEEQESPESPNNSNNLSDSQRTITQSQVNSDTEMKNIYKTLFYWALFLIGLLLFAAWYFWHDRNFYITLIERENVNIERESVIIDTFTEGLKKLKREKIKI</sequence>